<dbReference type="KEGG" id="sgq:SGLAD_v1c05490"/>
<dbReference type="PANTHER" id="PTHR34296">
    <property type="entry name" value="TRANSCRIPTIONAL ACTIVATOR PROTEIN MED"/>
    <property type="match status" value="1"/>
</dbReference>
<dbReference type="RefSeq" id="WP_134297537.1">
    <property type="nucleotide sequence ID" value="NZ_CP038013.1"/>
</dbReference>
<dbReference type="EMBL" id="CP038013">
    <property type="protein sequence ID" value="QBQ07748.1"/>
    <property type="molecule type" value="Genomic_DNA"/>
</dbReference>
<evidence type="ECO:0000313" key="2">
    <source>
        <dbReference type="EMBL" id="QBQ07748.1"/>
    </source>
</evidence>
<gene>
    <name evidence="2" type="ORF">SGLAD_v1c05490</name>
</gene>
<feature type="chain" id="PRO_5020523857" evidence="1">
    <location>
        <begin position="24"/>
        <end position="443"/>
    </location>
</feature>
<accession>A0A4P7AIZ4</accession>
<dbReference type="PANTHER" id="PTHR34296:SF2">
    <property type="entry name" value="ABC TRANSPORTER GUANOSINE-BINDING PROTEIN NUPN"/>
    <property type="match status" value="1"/>
</dbReference>
<dbReference type="Proteomes" id="UP000294309">
    <property type="component" value="Chromosome"/>
</dbReference>
<keyword evidence="1" id="KW-0732">Signal</keyword>
<sequence>MKKLLTGLMSISIGVSSATSAVACGGKKQFNDVYLVTDAGRINDKSFNESGKTAGDIFIKDILKVNANDEYSGIGFNEPEDISKIIDGYETAKAAGAKVAILPGFHHDGDNIKKASEILGNDATEIVIDVKNTQKIPTAIGLMYKADMSGFYAGISSIYQSIKDKNYKDNKVKLATFGGQSNYFAVELFMVGFLSAIQVFNELKTTDELASVFKDLDYKNIEASKIDAQKTTPIDGNDKNWYSTSFNSGEGKNISEVIVNQEPNVVMAVAGPQTADLLGVIKAKNKQDSIKVVGVDTNQAEAYASDYSNSFITSAEKNIKDSTVIALGSSKAYHDNETVKANIVNYYKDKNLHMTFDEDDMDIKESLGKDLSGKTLWTEGDLSFGGNNSLSKESADLIKSKFTVDILKDASTNFFSKASTYKASDLLSAIKEYADLVLNKFEK</sequence>
<dbReference type="OrthoDB" id="9769871at2"/>
<dbReference type="PROSITE" id="PS51257">
    <property type="entry name" value="PROKAR_LIPOPROTEIN"/>
    <property type="match status" value="1"/>
</dbReference>
<reference evidence="2 3" key="1">
    <citation type="submission" date="2019-03" db="EMBL/GenBank/DDBJ databases">
        <title>Complete genome sequence of Spiroplasma gladiatoris TG-1 (DSM 22552).</title>
        <authorList>
            <person name="Lin Y.-C."/>
            <person name="Chou L."/>
            <person name="Kuo C.-H."/>
        </authorList>
    </citation>
    <scope>NUCLEOTIDE SEQUENCE [LARGE SCALE GENOMIC DNA]</scope>
    <source>
        <strain evidence="2 3">TG-1</strain>
    </source>
</reference>
<organism evidence="2 3">
    <name type="scientific">Spiroplasma gladiatoris</name>
    <dbReference type="NCBI Taxonomy" id="2143"/>
    <lineage>
        <taxon>Bacteria</taxon>
        <taxon>Bacillati</taxon>
        <taxon>Mycoplasmatota</taxon>
        <taxon>Mollicutes</taxon>
        <taxon>Entomoplasmatales</taxon>
        <taxon>Spiroplasmataceae</taxon>
        <taxon>Spiroplasma</taxon>
    </lineage>
</organism>
<evidence type="ECO:0000256" key="1">
    <source>
        <dbReference type="SAM" id="SignalP"/>
    </source>
</evidence>
<name>A0A4P7AIZ4_9MOLU</name>
<proteinExistence type="predicted"/>
<feature type="signal peptide" evidence="1">
    <location>
        <begin position="1"/>
        <end position="23"/>
    </location>
</feature>
<protein>
    <submittedName>
        <fullName evidence="2">Ribose/galactose ABC transporter substrate-binding protein</fullName>
    </submittedName>
</protein>
<keyword evidence="3" id="KW-1185">Reference proteome</keyword>
<evidence type="ECO:0000313" key="3">
    <source>
        <dbReference type="Proteomes" id="UP000294309"/>
    </source>
</evidence>
<dbReference type="AlphaFoldDB" id="A0A4P7AIZ4"/>
<dbReference type="InterPro" id="IPR050957">
    <property type="entry name" value="BMP_lipoprotein"/>
</dbReference>
<dbReference type="Gene3D" id="3.40.50.2300">
    <property type="match status" value="1"/>
</dbReference>